<dbReference type="GO" id="GO:0006508">
    <property type="term" value="P:proteolysis"/>
    <property type="evidence" value="ECO:0007669"/>
    <property type="project" value="UniProtKB-KW"/>
</dbReference>
<organism evidence="5 6">
    <name type="scientific">Pholiota conissans</name>
    <dbReference type="NCBI Taxonomy" id="109636"/>
    <lineage>
        <taxon>Eukaryota</taxon>
        <taxon>Fungi</taxon>
        <taxon>Dikarya</taxon>
        <taxon>Basidiomycota</taxon>
        <taxon>Agaricomycotina</taxon>
        <taxon>Agaricomycetes</taxon>
        <taxon>Agaricomycetidae</taxon>
        <taxon>Agaricales</taxon>
        <taxon>Agaricineae</taxon>
        <taxon>Strophariaceae</taxon>
        <taxon>Pholiota</taxon>
    </lineage>
</organism>
<sequence length="338" mass="36949">MPAVPQGQRSSQVPANAFRVLVTGFGPFSQYVVNPSWLAVEPLQNTILHTDIHPKSATALPAASAIPITKPRPIHITTLEVPVNYDDVLNIIPGVHARPPKLPADAPAECAPPPTKNYDFVFHIGVAGRGSLRMERQGHKLGYHMRDAKGKLAPVVRVSHKDFSRRDTESGLKLSGGLDGIDRLSITSGPSAAENMERERLGMDMVEGGDTLARPSRGFGIGYENFPDEIPTDIDVTRLVADLKKGGVEQIYTSMDAGHYLCDFIYYCSLAEVRRSTKPYEKRRHTQVLFLHCPPVDRPLSTEEVTDAIKRIVVWVCSEQQLDDAKDAVAQAAAAGIA</sequence>
<gene>
    <name evidence="5" type="ORF">BDN70DRAFT_886460</name>
</gene>
<comment type="caution">
    <text evidence="5">The sequence shown here is derived from an EMBL/GenBank/DDBJ whole genome shotgun (WGS) entry which is preliminary data.</text>
</comment>
<dbReference type="Pfam" id="PF01470">
    <property type="entry name" value="Peptidase_C15"/>
    <property type="match status" value="1"/>
</dbReference>
<keyword evidence="2" id="KW-0645">Protease</keyword>
<dbReference type="GO" id="GO:0008234">
    <property type="term" value="F:cysteine-type peptidase activity"/>
    <property type="evidence" value="ECO:0007669"/>
    <property type="project" value="UniProtKB-KW"/>
</dbReference>
<evidence type="ECO:0000256" key="1">
    <source>
        <dbReference type="ARBA" id="ARBA00006641"/>
    </source>
</evidence>
<dbReference type="OrthoDB" id="407146at2759"/>
<evidence type="ECO:0000313" key="5">
    <source>
        <dbReference type="EMBL" id="KAF9472882.1"/>
    </source>
</evidence>
<dbReference type="PANTHER" id="PTHR23402">
    <property type="entry name" value="PROTEASE FAMILY C15 PYROGLUTAMYL-PEPTIDASE I-RELATED"/>
    <property type="match status" value="1"/>
</dbReference>
<comment type="similarity">
    <text evidence="1">Belongs to the peptidase C15 family.</text>
</comment>
<reference evidence="5" key="1">
    <citation type="submission" date="2020-11" db="EMBL/GenBank/DDBJ databases">
        <authorList>
            <consortium name="DOE Joint Genome Institute"/>
            <person name="Ahrendt S."/>
            <person name="Riley R."/>
            <person name="Andreopoulos W."/>
            <person name="Labutti K."/>
            <person name="Pangilinan J."/>
            <person name="Ruiz-Duenas F.J."/>
            <person name="Barrasa J.M."/>
            <person name="Sanchez-Garcia M."/>
            <person name="Camarero S."/>
            <person name="Miyauchi S."/>
            <person name="Serrano A."/>
            <person name="Linde D."/>
            <person name="Babiker R."/>
            <person name="Drula E."/>
            <person name="Ayuso-Fernandez I."/>
            <person name="Pacheco R."/>
            <person name="Padilla G."/>
            <person name="Ferreira P."/>
            <person name="Barriuso J."/>
            <person name="Kellner H."/>
            <person name="Castanera R."/>
            <person name="Alfaro M."/>
            <person name="Ramirez L."/>
            <person name="Pisabarro A.G."/>
            <person name="Kuo A."/>
            <person name="Tritt A."/>
            <person name="Lipzen A."/>
            <person name="He G."/>
            <person name="Yan M."/>
            <person name="Ng V."/>
            <person name="Cullen D."/>
            <person name="Martin F."/>
            <person name="Rosso M.-N."/>
            <person name="Henrissat B."/>
            <person name="Hibbett D."/>
            <person name="Martinez A.T."/>
            <person name="Grigoriev I.V."/>
        </authorList>
    </citation>
    <scope>NUCLEOTIDE SEQUENCE</scope>
    <source>
        <strain evidence="5">CIRM-BRFM 674</strain>
    </source>
</reference>
<dbReference type="SUPFAM" id="SSF53182">
    <property type="entry name" value="Pyrrolidone carboxyl peptidase (pyroglutamate aminopeptidase)"/>
    <property type="match status" value="1"/>
</dbReference>
<keyword evidence="4" id="KW-0788">Thiol protease</keyword>
<dbReference type="InterPro" id="IPR036440">
    <property type="entry name" value="Peptidase_C15-like_sf"/>
</dbReference>
<evidence type="ECO:0000256" key="2">
    <source>
        <dbReference type="ARBA" id="ARBA00022670"/>
    </source>
</evidence>
<dbReference type="PANTHER" id="PTHR23402:SF1">
    <property type="entry name" value="PYROGLUTAMYL-PEPTIDASE I"/>
    <property type="match status" value="1"/>
</dbReference>
<dbReference type="AlphaFoldDB" id="A0A9P6CNI1"/>
<protein>
    <submittedName>
        <fullName evidence="5">Peptidase C15, pyroglutamyl peptidase I-like protein</fullName>
    </submittedName>
</protein>
<evidence type="ECO:0000256" key="4">
    <source>
        <dbReference type="ARBA" id="ARBA00022807"/>
    </source>
</evidence>
<evidence type="ECO:0000256" key="3">
    <source>
        <dbReference type="ARBA" id="ARBA00022801"/>
    </source>
</evidence>
<dbReference type="EMBL" id="MU155489">
    <property type="protein sequence ID" value="KAF9472882.1"/>
    <property type="molecule type" value="Genomic_DNA"/>
</dbReference>
<proteinExistence type="inferred from homology"/>
<name>A0A9P6CNI1_9AGAR</name>
<keyword evidence="6" id="KW-1185">Reference proteome</keyword>
<dbReference type="Proteomes" id="UP000807469">
    <property type="component" value="Unassembled WGS sequence"/>
</dbReference>
<keyword evidence="3" id="KW-0378">Hydrolase</keyword>
<dbReference type="Gene3D" id="3.40.630.20">
    <property type="entry name" value="Peptidase C15, pyroglutamyl peptidase I-like"/>
    <property type="match status" value="1"/>
</dbReference>
<accession>A0A9P6CNI1</accession>
<evidence type="ECO:0000313" key="6">
    <source>
        <dbReference type="Proteomes" id="UP000807469"/>
    </source>
</evidence>
<dbReference type="InterPro" id="IPR016125">
    <property type="entry name" value="Peptidase_C15-like"/>
</dbReference>